<gene>
    <name evidence="5" type="ORF">J2Z30_007191</name>
    <name evidence="4" type="ORF">SIRAN7932</name>
</gene>
<dbReference type="PANTHER" id="PTHR11908">
    <property type="entry name" value="XANTHINE DEHYDROGENASE"/>
    <property type="match status" value="1"/>
</dbReference>
<dbReference type="InterPro" id="IPR036856">
    <property type="entry name" value="Ald_Oxase/Xan_DH_a/b_sf"/>
</dbReference>
<dbReference type="AlphaFoldDB" id="A0A060ZYT5"/>
<dbReference type="SUPFAM" id="SSF56003">
    <property type="entry name" value="Molybdenum cofactor-binding domain"/>
    <property type="match status" value="1"/>
</dbReference>
<reference evidence="5 6" key="2">
    <citation type="submission" date="2021-03" db="EMBL/GenBank/DDBJ databases">
        <title>Genomic Encyclopedia of Type Strains, Phase IV (KMG-IV): sequencing the most valuable type-strain genomes for metagenomic binning, comparative biology and taxonomic classification.</title>
        <authorList>
            <person name="Goeker M."/>
        </authorList>
    </citation>
    <scope>NUCLEOTIDE SEQUENCE [LARGE SCALE GENOMIC DNA]</scope>
    <source>
        <strain evidence="5 6">DSM 41954</strain>
    </source>
</reference>
<evidence type="ECO:0000313" key="6">
    <source>
        <dbReference type="Proteomes" id="UP000756710"/>
    </source>
</evidence>
<name>A0A060ZYT5_9ACTN</name>
<dbReference type="HOGENOM" id="CLU_001681_2_2_11"/>
<dbReference type="InterPro" id="IPR016208">
    <property type="entry name" value="Ald_Oxase/xanthine_DH-like"/>
</dbReference>
<evidence type="ECO:0000259" key="3">
    <source>
        <dbReference type="SMART" id="SM01008"/>
    </source>
</evidence>
<keyword evidence="2 5" id="KW-0560">Oxidoreductase</keyword>
<accession>A0A060ZYT5</accession>
<evidence type="ECO:0000313" key="4">
    <source>
        <dbReference type="EMBL" id="CDR13226.1"/>
    </source>
</evidence>
<dbReference type="RefSeq" id="WP_044578070.1">
    <property type="nucleotide sequence ID" value="NZ_BAABDR010000086.1"/>
</dbReference>
<dbReference type="Proteomes" id="UP000756710">
    <property type="component" value="Unassembled WGS sequence"/>
</dbReference>
<dbReference type="EC" id="1.17.1.4" evidence="5"/>
<evidence type="ECO:0000256" key="1">
    <source>
        <dbReference type="ARBA" id="ARBA00022505"/>
    </source>
</evidence>
<dbReference type="Pfam" id="PF20256">
    <property type="entry name" value="MoCoBD_2"/>
    <property type="match status" value="1"/>
</dbReference>
<dbReference type="SMART" id="SM01008">
    <property type="entry name" value="Ald_Xan_dh_C"/>
    <property type="match status" value="1"/>
</dbReference>
<dbReference type="InterPro" id="IPR000674">
    <property type="entry name" value="Ald_Oxase/Xan_DH_a/b"/>
</dbReference>
<dbReference type="Pfam" id="PF01315">
    <property type="entry name" value="Ald_Xan_dh_C"/>
    <property type="match status" value="1"/>
</dbReference>
<evidence type="ECO:0000313" key="5">
    <source>
        <dbReference type="EMBL" id="MBP2066143.1"/>
    </source>
</evidence>
<dbReference type="EMBL" id="LK022848">
    <property type="protein sequence ID" value="CDR13226.1"/>
    <property type="molecule type" value="Genomic_DNA"/>
</dbReference>
<dbReference type="GO" id="GO:0005506">
    <property type="term" value="F:iron ion binding"/>
    <property type="evidence" value="ECO:0007669"/>
    <property type="project" value="InterPro"/>
</dbReference>
<keyword evidence="1" id="KW-0500">Molybdenum</keyword>
<dbReference type="PANTHER" id="PTHR11908:SF132">
    <property type="entry name" value="ALDEHYDE OXIDASE 1-RELATED"/>
    <property type="match status" value="1"/>
</dbReference>
<dbReference type="InterPro" id="IPR037165">
    <property type="entry name" value="AldOxase/xan_DH_Mopterin-bd_sf"/>
</dbReference>
<dbReference type="InterPro" id="IPR046867">
    <property type="entry name" value="AldOxase/xan_DH_MoCoBD2"/>
</dbReference>
<feature type="domain" description="Aldehyde oxidase/xanthine dehydrogenase a/b hammerhead" evidence="3">
    <location>
        <begin position="20"/>
        <end position="133"/>
    </location>
</feature>
<sequence>MTPSAVGAPVSRVDGHAKVTGAATYAAEFEAPRLVHAVMVSSTIGLGRVTGIDTRAARAQQGVLEILSHLNAPELPYRDFRTSIDPPVGERLHVLQDNRVRFFGQPIAVVIAETLETARHAAGLVEVTYAAEQPSTELATSRARPLVPAGEQGNYSRGDVDAALRTAHRVVDRKYRMVRESHNPMEPHATVARWEGDTLTLWDKTQWVQSTAPQIAAVFGLPKSAVRVISPYVGGAFGSALRAWPHVTLAAMAARHVGRPVKLVLTRKQMFSGTGYRAAVDQRIALASDRNGRLTGLVHEARAETSRYEQHQDAVLELARVLYSVPNVRASYRLIPLDVPTPTFARGPGRTPAAFAIESALDELAYELRMDPIELRLRNEPARDESTGRPFSTRRLRECFSVGAQKFGWERRNPRVRSTRDGHWLIGTGVATACYHTLRGAARALARIDADGSATVSSATSDMGPGTYTSMSQVASDGLGVAMSKVRFRLGDSHLPLAPSHGGSQTMASVGSAVQDACDKLREAAIALAVADPQSPLHGADPQQVRVRGGRLFLRSAPHRGETYERLLRRQRRTHLEASGTYTPGEEVDRYSSYAYGAVFAEVAVDESLGLVRVRRLLSAFDAGRIISPKLAHSQAIGGMVGGIGMALLEHSVTDHRDGRLVNAGMADYLVPVNADVPEVDALYLNGEDKTADPIGVKGLGEVTIVGVAPAIANAVHHATGRRVQNLPITLESVL</sequence>
<evidence type="ECO:0000256" key="2">
    <source>
        <dbReference type="ARBA" id="ARBA00023002"/>
    </source>
</evidence>
<protein>
    <submittedName>
        <fullName evidence="4">Aldehyde oxidase and xanthine dehydrogenasemolybdopterin binding protein</fullName>
    </submittedName>
    <submittedName>
        <fullName evidence="5">Xanthine dehydrogenase YagR molybdenum-binding subunit</fullName>
        <ecNumber evidence="5">1.17.1.4</ecNumber>
    </submittedName>
</protein>
<dbReference type="Gene3D" id="3.90.1170.50">
    <property type="entry name" value="Aldehyde oxidase/xanthine dehydrogenase, a/b hammerhead"/>
    <property type="match status" value="1"/>
</dbReference>
<proteinExistence type="predicted"/>
<dbReference type="Pfam" id="PF02738">
    <property type="entry name" value="MoCoBD_1"/>
    <property type="match status" value="1"/>
</dbReference>
<dbReference type="InterPro" id="IPR008274">
    <property type="entry name" value="AldOxase/xan_DH_MoCoBD1"/>
</dbReference>
<dbReference type="GO" id="GO:0004854">
    <property type="term" value="F:xanthine dehydrogenase activity"/>
    <property type="evidence" value="ECO:0007669"/>
    <property type="project" value="UniProtKB-EC"/>
</dbReference>
<keyword evidence="6" id="KW-1185">Reference proteome</keyword>
<dbReference type="SUPFAM" id="SSF54665">
    <property type="entry name" value="CO dehydrogenase molybdoprotein N-domain-like"/>
    <property type="match status" value="1"/>
</dbReference>
<organism evidence="4">
    <name type="scientific">Streptomyces iranensis</name>
    <dbReference type="NCBI Taxonomy" id="576784"/>
    <lineage>
        <taxon>Bacteria</taxon>
        <taxon>Bacillati</taxon>
        <taxon>Actinomycetota</taxon>
        <taxon>Actinomycetes</taxon>
        <taxon>Kitasatosporales</taxon>
        <taxon>Streptomycetaceae</taxon>
        <taxon>Streptomyces</taxon>
        <taxon>Streptomyces violaceusniger group</taxon>
    </lineage>
</organism>
<dbReference type="Gene3D" id="3.30.365.10">
    <property type="entry name" value="Aldehyde oxidase/xanthine dehydrogenase, molybdopterin binding domain"/>
    <property type="match status" value="4"/>
</dbReference>
<dbReference type="EMBL" id="JAGGLR010000023">
    <property type="protein sequence ID" value="MBP2066143.1"/>
    <property type="molecule type" value="Genomic_DNA"/>
</dbReference>
<reference evidence="4" key="1">
    <citation type="submission" date="2014-05" db="EMBL/GenBank/DDBJ databases">
        <authorList>
            <person name="Horn Fabian"/>
        </authorList>
    </citation>
    <scope>NUCLEOTIDE SEQUENCE</scope>
</reference>